<evidence type="ECO:0000256" key="7">
    <source>
        <dbReference type="ARBA" id="ARBA00039751"/>
    </source>
</evidence>
<keyword evidence="5" id="KW-0560">Oxidoreductase</keyword>
<dbReference type="AlphaFoldDB" id="A0A5B1M8V3"/>
<evidence type="ECO:0000256" key="3">
    <source>
        <dbReference type="ARBA" id="ARBA00022630"/>
    </source>
</evidence>
<dbReference type="PANTHER" id="PTHR11530:SF11">
    <property type="entry name" value="D-ASPARTATE OXIDASE"/>
    <property type="match status" value="1"/>
</dbReference>
<reference evidence="11 12" key="2">
    <citation type="submission" date="2019-09" db="EMBL/GenBank/DDBJ databases">
        <authorList>
            <person name="Jin C."/>
        </authorList>
    </citation>
    <scope>NUCLEOTIDE SEQUENCE [LARGE SCALE GENOMIC DNA]</scope>
    <source>
        <strain evidence="11 12">BN140041</strain>
    </source>
</reference>
<name>A0A5B1M8V3_9ACTN</name>
<comment type="catalytic activity">
    <reaction evidence="8">
        <text>a D-alpha-amino acid + O2 + H2O = a 2-oxocarboxylate + H2O2 + NH4(+)</text>
        <dbReference type="Rhea" id="RHEA:21816"/>
        <dbReference type="ChEBI" id="CHEBI:15377"/>
        <dbReference type="ChEBI" id="CHEBI:15379"/>
        <dbReference type="ChEBI" id="CHEBI:16240"/>
        <dbReference type="ChEBI" id="CHEBI:28938"/>
        <dbReference type="ChEBI" id="CHEBI:35179"/>
        <dbReference type="ChEBI" id="CHEBI:59871"/>
        <dbReference type="EC" id="1.4.3.3"/>
    </reaction>
    <physiologicalReaction direction="left-to-right" evidence="8">
        <dbReference type="Rhea" id="RHEA:21817"/>
    </physiologicalReaction>
</comment>
<dbReference type="Pfam" id="PF01266">
    <property type="entry name" value="DAO"/>
    <property type="match status" value="1"/>
</dbReference>
<dbReference type="SUPFAM" id="SSF51971">
    <property type="entry name" value="Nucleotide-binding domain"/>
    <property type="match status" value="1"/>
</dbReference>
<feature type="binding site" evidence="9">
    <location>
        <position position="214"/>
    </location>
    <ligand>
        <name>D-dopa</name>
        <dbReference type="ChEBI" id="CHEBI:149689"/>
    </ligand>
</feature>
<organism evidence="11 12">
    <name type="scientific">Nocardioides antri</name>
    <dbReference type="NCBI Taxonomy" id="2607659"/>
    <lineage>
        <taxon>Bacteria</taxon>
        <taxon>Bacillati</taxon>
        <taxon>Actinomycetota</taxon>
        <taxon>Actinomycetes</taxon>
        <taxon>Propionibacteriales</taxon>
        <taxon>Nocardioidaceae</taxon>
        <taxon>Nocardioides</taxon>
    </lineage>
</organism>
<feature type="binding site" evidence="9">
    <location>
        <begin position="39"/>
        <end position="40"/>
    </location>
    <ligand>
        <name>FAD</name>
        <dbReference type="ChEBI" id="CHEBI:57692"/>
    </ligand>
</feature>
<feature type="binding site" evidence="9">
    <location>
        <position position="269"/>
    </location>
    <ligand>
        <name>D-dopa</name>
        <dbReference type="ChEBI" id="CHEBI:149689"/>
    </ligand>
</feature>
<dbReference type="EC" id="1.4.3.3" evidence="6"/>
<evidence type="ECO:0000256" key="8">
    <source>
        <dbReference type="ARBA" id="ARBA00049547"/>
    </source>
</evidence>
<dbReference type="InterPro" id="IPR023209">
    <property type="entry name" value="DAO"/>
</dbReference>
<evidence type="ECO:0000256" key="6">
    <source>
        <dbReference type="ARBA" id="ARBA00039101"/>
    </source>
</evidence>
<evidence type="ECO:0000313" key="12">
    <source>
        <dbReference type="Proteomes" id="UP000324351"/>
    </source>
</evidence>
<comment type="similarity">
    <text evidence="2">Belongs to the DAMOX/DASOX family.</text>
</comment>
<evidence type="ECO:0000259" key="10">
    <source>
        <dbReference type="Pfam" id="PF01266"/>
    </source>
</evidence>
<dbReference type="Proteomes" id="UP000324351">
    <property type="component" value="Unassembled WGS sequence"/>
</dbReference>
<keyword evidence="4 9" id="KW-0274">FAD</keyword>
<keyword evidence="3" id="KW-0285">Flavoprotein</keyword>
<dbReference type="PIRSF" id="PIRSF000189">
    <property type="entry name" value="D-aa_oxidase"/>
    <property type="match status" value="1"/>
</dbReference>
<dbReference type="GO" id="GO:0019478">
    <property type="term" value="P:D-amino acid catabolic process"/>
    <property type="evidence" value="ECO:0007669"/>
    <property type="project" value="TreeGrafter"/>
</dbReference>
<evidence type="ECO:0000256" key="5">
    <source>
        <dbReference type="ARBA" id="ARBA00023002"/>
    </source>
</evidence>
<keyword evidence="12" id="KW-1185">Reference proteome</keyword>
<feature type="domain" description="FAD dependent oxidoreductase" evidence="10">
    <location>
        <begin position="3"/>
        <end position="307"/>
    </location>
</feature>
<accession>A0A5B1M8V3</accession>
<dbReference type="GO" id="GO:0071949">
    <property type="term" value="F:FAD binding"/>
    <property type="evidence" value="ECO:0007669"/>
    <property type="project" value="InterPro"/>
</dbReference>
<gene>
    <name evidence="11" type="ORF">F0U47_01215</name>
</gene>
<evidence type="ECO:0000313" key="11">
    <source>
        <dbReference type="EMBL" id="KAA1428866.1"/>
    </source>
</evidence>
<evidence type="ECO:0000256" key="4">
    <source>
        <dbReference type="ARBA" id="ARBA00022827"/>
    </source>
</evidence>
<reference evidence="11 12" key="1">
    <citation type="submission" date="2019-09" db="EMBL/GenBank/DDBJ databases">
        <title>Nocardioides panacisoli sp. nov., isolated from the soil of a ginseng field.</title>
        <authorList>
            <person name="Cho C."/>
        </authorList>
    </citation>
    <scope>NUCLEOTIDE SEQUENCE [LARGE SCALE GENOMIC DNA]</scope>
    <source>
        <strain evidence="11 12">BN140041</strain>
    </source>
</reference>
<sequence>MARVIVVGAGVVGLTSAVRLAEAGHRVDVVGRDLPHETTSAVAAALWYPYLALPQERVAAWGAQAYDVFTGLATDPATGVRMLPGTEVFRTIATDPWWRGAVPALRRVTPTDGLPPGYVDGWAFVAPVVDMPVYLAWLVARLEALGGTLTRLNLAALPTTGGAGADVVVDCAGLGTRLLAADQTVVPVRGQVVVVEQIGLEEWWLAGEEGAPTYVVPRRDEIILGGTEEHGEWSRTPDPATARLIVERATALVPPLGGAKVLGHKVGLRPARPSVRLEREGDVVHCYGHGGAGVTLSWGCADEVAALVGAG</sequence>
<feature type="binding site" evidence="9">
    <location>
        <begin position="290"/>
        <end position="295"/>
    </location>
    <ligand>
        <name>FAD</name>
        <dbReference type="ChEBI" id="CHEBI:57692"/>
    </ligand>
</feature>
<feature type="binding site" evidence="9">
    <location>
        <position position="291"/>
    </location>
    <ligand>
        <name>D-dopa</name>
        <dbReference type="ChEBI" id="CHEBI:149689"/>
    </ligand>
</feature>
<dbReference type="Gene3D" id="3.30.9.10">
    <property type="entry name" value="D-Amino Acid Oxidase, subunit A, domain 2"/>
    <property type="match status" value="1"/>
</dbReference>
<dbReference type="EMBL" id="VUJW01000001">
    <property type="protein sequence ID" value="KAA1428866.1"/>
    <property type="molecule type" value="Genomic_DNA"/>
</dbReference>
<dbReference type="RefSeq" id="WP_149748488.1">
    <property type="nucleotide sequence ID" value="NZ_VUJW01000001.1"/>
</dbReference>
<feature type="binding site" evidence="9">
    <location>
        <begin position="44"/>
        <end position="46"/>
    </location>
    <ligand>
        <name>FAD</name>
        <dbReference type="ChEBI" id="CHEBI:57692"/>
    </ligand>
</feature>
<dbReference type="Gene3D" id="3.40.50.720">
    <property type="entry name" value="NAD(P)-binding Rossmann-like Domain"/>
    <property type="match status" value="1"/>
</dbReference>
<proteinExistence type="inferred from homology"/>
<evidence type="ECO:0000256" key="1">
    <source>
        <dbReference type="ARBA" id="ARBA00001974"/>
    </source>
</evidence>
<dbReference type="InterPro" id="IPR006076">
    <property type="entry name" value="FAD-dep_OxRdtase"/>
</dbReference>
<evidence type="ECO:0000256" key="9">
    <source>
        <dbReference type="PIRSR" id="PIRSR000189-1"/>
    </source>
</evidence>
<protein>
    <recommendedName>
        <fullName evidence="7">D-amino-acid oxidase</fullName>
        <ecNumber evidence="6">1.4.3.3</ecNumber>
    </recommendedName>
</protein>
<dbReference type="GO" id="GO:0003884">
    <property type="term" value="F:D-amino-acid oxidase activity"/>
    <property type="evidence" value="ECO:0007669"/>
    <property type="project" value="UniProtKB-EC"/>
</dbReference>
<dbReference type="GO" id="GO:0005737">
    <property type="term" value="C:cytoplasm"/>
    <property type="evidence" value="ECO:0007669"/>
    <property type="project" value="TreeGrafter"/>
</dbReference>
<evidence type="ECO:0000256" key="2">
    <source>
        <dbReference type="ARBA" id="ARBA00006730"/>
    </source>
</evidence>
<dbReference type="PANTHER" id="PTHR11530">
    <property type="entry name" value="D-AMINO ACID OXIDASE"/>
    <property type="match status" value="1"/>
</dbReference>
<comment type="cofactor">
    <cofactor evidence="1 9">
        <name>FAD</name>
        <dbReference type="ChEBI" id="CHEBI:57692"/>
    </cofactor>
</comment>
<dbReference type="SUPFAM" id="SSF54373">
    <property type="entry name" value="FAD-linked reductases, C-terminal domain"/>
    <property type="match status" value="1"/>
</dbReference>
<comment type="caution">
    <text evidence="11">The sequence shown here is derived from an EMBL/GenBank/DDBJ whole genome shotgun (WGS) entry which is preliminary data.</text>
</comment>